<evidence type="ECO:0000256" key="1">
    <source>
        <dbReference type="SAM" id="SignalP"/>
    </source>
</evidence>
<dbReference type="OrthoDB" id="9795467at2"/>
<sequence>MLSRKMLKKISLLVTGIIMTSSLVACGSSSDKAASSNQSSDGAITLKFTYRDDGSDTYKKWIEEVNKKYNNPKVKVVAAPITASEGDYFTKIALALKSGENCPDIVTEDTFMLNSDASAGYLEDLTSQLNSWSDWTSQFNEPLKKGVTASDGKVYAVPYSTDSRGLWYNKEVFKKAGLTENWQPKTWDEILQACATIKEKCPDVVPFWMNSGKATGEATSMQTYEMLLYGAGGTLYDSDSKKWVVKSNEMTEALNFVDTIYQKGYGPSLSLVLNGEAGNTFARQYMPKDKVGIGLDGYWTSGNWAKGGPAEWADYTNKVGFAPMPTSKGQEPKTVTMAGGWSLAIPKQSKNKDAAMEFVKFAMNKENMLSLDKAAGFLTTRKDVAEDKDFMAIPFNQQANDMLKNAIFRPAVDKYPSVSTEIQSMVEAVASGTKPADAIAKYAQNVTRIAGDDKVTDK</sequence>
<dbReference type="RefSeq" id="WP_015394164.1">
    <property type="nucleotide sequence ID" value="NC_020291.1"/>
</dbReference>
<evidence type="ECO:0000313" key="2">
    <source>
        <dbReference type="EMBL" id="AGF57853.1"/>
    </source>
</evidence>
<organism evidence="2 3">
    <name type="scientific">Clostridium saccharoperbutylacetonicum N1-4(HMT)</name>
    <dbReference type="NCBI Taxonomy" id="931276"/>
    <lineage>
        <taxon>Bacteria</taxon>
        <taxon>Bacillati</taxon>
        <taxon>Bacillota</taxon>
        <taxon>Clostridia</taxon>
        <taxon>Eubacteriales</taxon>
        <taxon>Clostridiaceae</taxon>
        <taxon>Clostridium</taxon>
    </lineage>
</organism>
<evidence type="ECO:0000313" key="3">
    <source>
        <dbReference type="Proteomes" id="UP000011728"/>
    </source>
</evidence>
<reference evidence="2 3" key="1">
    <citation type="submission" date="2013-02" db="EMBL/GenBank/DDBJ databases">
        <title>Genome sequence of Clostridium saccharoperbutylacetonicum N1-4(HMT).</title>
        <authorList>
            <person name="Poehlein A."/>
            <person name="Daniel R."/>
        </authorList>
    </citation>
    <scope>NUCLEOTIDE SEQUENCE [LARGE SCALE GENOMIC DNA]</scope>
    <source>
        <strain evidence="3">N1-4(HMT)</strain>
    </source>
</reference>
<dbReference type="EMBL" id="CP004121">
    <property type="protein sequence ID" value="AGF57853.1"/>
    <property type="molecule type" value="Genomic_DNA"/>
</dbReference>
<keyword evidence="1" id="KW-0732">Signal</keyword>
<dbReference type="InterPro" id="IPR050490">
    <property type="entry name" value="Bact_solute-bd_prot1"/>
</dbReference>
<dbReference type="SUPFAM" id="SSF53850">
    <property type="entry name" value="Periplasmic binding protein-like II"/>
    <property type="match status" value="1"/>
</dbReference>
<dbReference type="PATRIC" id="fig|931276.5.peg.4132"/>
<feature type="signal peptide" evidence="1">
    <location>
        <begin position="1"/>
        <end position="25"/>
    </location>
</feature>
<dbReference type="Pfam" id="PF01547">
    <property type="entry name" value="SBP_bac_1"/>
    <property type="match status" value="1"/>
</dbReference>
<accession>M1MNS8</accession>
<dbReference type="KEGG" id="csr:Cspa_c41000"/>
<dbReference type="Proteomes" id="UP000011728">
    <property type="component" value="Chromosome"/>
</dbReference>
<keyword evidence="2" id="KW-0762">Sugar transport</keyword>
<gene>
    <name evidence="2" type="ORF">Cspa_c41000</name>
</gene>
<keyword evidence="3" id="KW-1185">Reference proteome</keyword>
<dbReference type="HOGENOM" id="CLU_031285_11_0_9"/>
<feature type="chain" id="PRO_5038936504" evidence="1">
    <location>
        <begin position="26"/>
        <end position="458"/>
    </location>
</feature>
<keyword evidence="2" id="KW-0813">Transport</keyword>
<dbReference type="InterPro" id="IPR006059">
    <property type="entry name" value="SBP"/>
</dbReference>
<protein>
    <submittedName>
        <fullName evidence="2">ABC-type sugar transport system, periplasmic component</fullName>
    </submittedName>
</protein>
<dbReference type="CDD" id="cd14750">
    <property type="entry name" value="PBP2_TMBP"/>
    <property type="match status" value="1"/>
</dbReference>
<dbReference type="PANTHER" id="PTHR43649">
    <property type="entry name" value="ARABINOSE-BINDING PROTEIN-RELATED"/>
    <property type="match status" value="1"/>
</dbReference>
<dbReference type="AlphaFoldDB" id="M1MNS8"/>
<dbReference type="PANTHER" id="PTHR43649:SF14">
    <property type="entry name" value="BLR3389 PROTEIN"/>
    <property type="match status" value="1"/>
</dbReference>
<dbReference type="PROSITE" id="PS51257">
    <property type="entry name" value="PROKAR_LIPOPROTEIN"/>
    <property type="match status" value="1"/>
</dbReference>
<dbReference type="eggNOG" id="COG1653">
    <property type="taxonomic scope" value="Bacteria"/>
</dbReference>
<dbReference type="Gene3D" id="3.40.190.10">
    <property type="entry name" value="Periplasmic binding protein-like II"/>
    <property type="match status" value="2"/>
</dbReference>
<proteinExistence type="predicted"/>
<name>M1MNS8_9CLOT</name>